<evidence type="ECO:0000256" key="6">
    <source>
        <dbReference type="ARBA" id="ARBA00023128"/>
    </source>
</evidence>
<organism evidence="10 11">
    <name type="scientific">Raphidocelis subcapitata</name>
    <dbReference type="NCBI Taxonomy" id="307507"/>
    <lineage>
        <taxon>Eukaryota</taxon>
        <taxon>Viridiplantae</taxon>
        <taxon>Chlorophyta</taxon>
        <taxon>core chlorophytes</taxon>
        <taxon>Chlorophyceae</taxon>
        <taxon>CS clade</taxon>
        <taxon>Sphaeropleales</taxon>
        <taxon>Selenastraceae</taxon>
        <taxon>Raphidocelis</taxon>
    </lineage>
</organism>
<dbReference type="GO" id="GO:0016020">
    <property type="term" value="C:membrane"/>
    <property type="evidence" value="ECO:0007669"/>
    <property type="project" value="UniProtKB-SubCell"/>
</dbReference>
<dbReference type="InParanoid" id="A0A2V0PJP1"/>
<dbReference type="PANTHER" id="PTHR14360">
    <property type="entry name" value="PROTEIN FMP32, MITOCHONDRIAL"/>
    <property type="match status" value="1"/>
</dbReference>
<evidence type="ECO:0000256" key="7">
    <source>
        <dbReference type="ARBA" id="ARBA00023136"/>
    </source>
</evidence>
<name>A0A2V0PJP1_9CHLO</name>
<dbReference type="Proteomes" id="UP000247498">
    <property type="component" value="Unassembled WGS sequence"/>
</dbReference>
<dbReference type="OrthoDB" id="889336at2759"/>
<evidence type="ECO:0000256" key="9">
    <source>
        <dbReference type="SAM" id="Phobius"/>
    </source>
</evidence>
<evidence type="ECO:0000256" key="1">
    <source>
        <dbReference type="ARBA" id="ARBA00004173"/>
    </source>
</evidence>
<keyword evidence="7 9" id="KW-0472">Membrane</keyword>
<dbReference type="InterPro" id="IPR024461">
    <property type="entry name" value="CCDC90-like"/>
</dbReference>
<evidence type="ECO:0000256" key="8">
    <source>
        <dbReference type="SAM" id="Coils"/>
    </source>
</evidence>
<evidence type="ECO:0000256" key="2">
    <source>
        <dbReference type="ARBA" id="ARBA00004370"/>
    </source>
</evidence>
<feature type="non-terminal residue" evidence="10">
    <location>
        <position position="1"/>
    </location>
</feature>
<keyword evidence="6" id="KW-0496">Mitochondrion</keyword>
<comment type="subcellular location">
    <subcellularLocation>
        <location evidence="2">Membrane</location>
    </subcellularLocation>
    <subcellularLocation>
        <location evidence="1">Mitochondrion</location>
    </subcellularLocation>
</comment>
<comment type="caution">
    <text evidence="10">The sequence shown here is derived from an EMBL/GenBank/DDBJ whole genome shotgun (WGS) entry which is preliminary data.</text>
</comment>
<dbReference type="EMBL" id="BDRX01000172">
    <property type="protein sequence ID" value="GBF99759.1"/>
    <property type="molecule type" value="Genomic_DNA"/>
</dbReference>
<evidence type="ECO:0000313" key="11">
    <source>
        <dbReference type="Proteomes" id="UP000247498"/>
    </source>
</evidence>
<protein>
    <submittedName>
        <fullName evidence="10">Chloroplast tscA maturation factor</fullName>
    </submittedName>
</protein>
<feature type="transmembrane region" description="Helical" evidence="9">
    <location>
        <begin position="108"/>
        <end position="130"/>
    </location>
</feature>
<sequence length="134" mass="15476">ADLEKLVIEQEARVGYFKAELVQKQEAHLATLHKDLERQQNYLDKMKSETRHEIDKLTSSQRLDLNLEKGRMRDDLQHMRDKATELELKMDREVNELKATVEKAKNDVIKTVIGVLGTFSAIAFTISRLLQLNG</sequence>
<keyword evidence="11" id="KW-1185">Reference proteome</keyword>
<evidence type="ECO:0000256" key="4">
    <source>
        <dbReference type="ARBA" id="ARBA00022989"/>
    </source>
</evidence>
<evidence type="ECO:0000313" key="10">
    <source>
        <dbReference type="EMBL" id="GBF99759.1"/>
    </source>
</evidence>
<dbReference type="PANTHER" id="PTHR14360:SF1">
    <property type="entry name" value="PROTEIN FMP32, MITOCHONDRIAL"/>
    <property type="match status" value="1"/>
</dbReference>
<keyword evidence="3 9" id="KW-0812">Transmembrane</keyword>
<reference evidence="10 11" key="1">
    <citation type="journal article" date="2018" name="Sci. Rep.">
        <title>Raphidocelis subcapitata (=Pseudokirchneriella subcapitata) provides an insight into genome evolution and environmental adaptations in the Sphaeropleales.</title>
        <authorList>
            <person name="Suzuki S."/>
            <person name="Yamaguchi H."/>
            <person name="Nakajima N."/>
            <person name="Kawachi M."/>
        </authorList>
    </citation>
    <scope>NUCLEOTIDE SEQUENCE [LARGE SCALE GENOMIC DNA]</scope>
    <source>
        <strain evidence="10 11">NIES-35</strain>
    </source>
</reference>
<dbReference type="Pfam" id="PF07798">
    <property type="entry name" value="CCDC90-like"/>
    <property type="match status" value="1"/>
</dbReference>
<dbReference type="FunCoup" id="A0A2V0PJP1">
    <property type="interactions" value="1633"/>
</dbReference>
<gene>
    <name evidence="10" type="ORF">Rsub_12387</name>
</gene>
<keyword evidence="4 9" id="KW-1133">Transmembrane helix</keyword>
<feature type="coiled-coil region" evidence="8">
    <location>
        <begin position="29"/>
        <end position="107"/>
    </location>
</feature>
<keyword evidence="5 8" id="KW-0175">Coiled coil</keyword>
<proteinExistence type="predicted"/>
<evidence type="ECO:0000256" key="3">
    <source>
        <dbReference type="ARBA" id="ARBA00022692"/>
    </source>
</evidence>
<dbReference type="GO" id="GO:0005739">
    <property type="term" value="C:mitochondrion"/>
    <property type="evidence" value="ECO:0007669"/>
    <property type="project" value="UniProtKB-SubCell"/>
</dbReference>
<accession>A0A2V0PJP1</accession>
<evidence type="ECO:0000256" key="5">
    <source>
        <dbReference type="ARBA" id="ARBA00023054"/>
    </source>
</evidence>
<dbReference type="AlphaFoldDB" id="A0A2V0PJP1"/>
<dbReference type="STRING" id="307507.A0A2V0PJP1"/>